<dbReference type="AlphaFoldDB" id="A0A8S2HYG1"/>
<reference evidence="2" key="1">
    <citation type="submission" date="2021-02" db="EMBL/GenBank/DDBJ databases">
        <authorList>
            <person name="Nowell W R."/>
        </authorList>
    </citation>
    <scope>NUCLEOTIDE SEQUENCE</scope>
</reference>
<dbReference type="EMBL" id="CAJOBA010003366">
    <property type="protein sequence ID" value="CAF3679558.1"/>
    <property type="molecule type" value="Genomic_DNA"/>
</dbReference>
<dbReference type="EMBL" id="CAJNOK010003365">
    <property type="protein sequence ID" value="CAF0898392.1"/>
    <property type="molecule type" value="Genomic_DNA"/>
</dbReference>
<comment type="caution">
    <text evidence="2">The sequence shown here is derived from an EMBL/GenBank/DDBJ whole genome shotgun (WGS) entry which is preliminary data.</text>
</comment>
<evidence type="ECO:0000313" key="1">
    <source>
        <dbReference type="EMBL" id="CAF0898392.1"/>
    </source>
</evidence>
<gene>
    <name evidence="1" type="ORF">OVA965_LOCUS9493</name>
    <name evidence="2" type="ORF">TMI583_LOCUS9489</name>
</gene>
<proteinExistence type="predicted"/>
<organism evidence="2 3">
    <name type="scientific">Didymodactylos carnosus</name>
    <dbReference type="NCBI Taxonomy" id="1234261"/>
    <lineage>
        <taxon>Eukaryota</taxon>
        <taxon>Metazoa</taxon>
        <taxon>Spiralia</taxon>
        <taxon>Gnathifera</taxon>
        <taxon>Rotifera</taxon>
        <taxon>Eurotatoria</taxon>
        <taxon>Bdelloidea</taxon>
        <taxon>Philodinida</taxon>
        <taxon>Philodinidae</taxon>
        <taxon>Didymodactylos</taxon>
    </lineage>
</organism>
<evidence type="ECO:0000313" key="2">
    <source>
        <dbReference type="EMBL" id="CAF3679558.1"/>
    </source>
</evidence>
<name>A0A8S2HYG1_9BILA</name>
<accession>A0A8S2HYG1</accession>
<sequence length="456" mass="53413">MFQHLRQTYPHLKSITLTHIPITRDKTYLTYLKVFKKSVKILNINSCTSEIEPTPNLLKRITNVLVGETDLVKEELLPVLAHDDSGDVYELETLSIIDHYLCLQNEQQGQYSLTIKNLTIHLQSLQCLFHLCGHLPNIEYLNVYCSYGDNDSHSYQSVMNSKTLSPHLKYFIFKGNNVVYNNLHLLIKQFHSSIKMLSLFVYCVQDTFMDNDMDYSFLSNLNELHLYFHCRQLAVRQNGEQQIIASKFQTRFWNKYTVMCSHSCNYDYTILTLPCPFEFVPYITDNFLNYHSNKSSMMTTITDDKNFVMSHVTKVDLAQDRHDRPMSLKCFELIRKLFPRLNTLKINYNLDTHRLPSLIVLTTVKKLYLNPFSECTSWNSFKSVLLMVPNVEILEISYKTLSLLINNYCCNDLDTEHIRKQLKTIIIMWYKEATTALDRLIRSMFPNAEIQFPTSA</sequence>
<evidence type="ECO:0000313" key="3">
    <source>
        <dbReference type="Proteomes" id="UP000682733"/>
    </source>
</evidence>
<dbReference type="Proteomes" id="UP000677228">
    <property type="component" value="Unassembled WGS sequence"/>
</dbReference>
<dbReference type="Proteomes" id="UP000682733">
    <property type="component" value="Unassembled WGS sequence"/>
</dbReference>
<protein>
    <submittedName>
        <fullName evidence="2">Uncharacterized protein</fullName>
    </submittedName>
</protein>